<evidence type="ECO:0000256" key="6">
    <source>
        <dbReference type="ARBA" id="ARBA00049417"/>
    </source>
</evidence>
<keyword evidence="5" id="KW-0408">Iron</keyword>
<dbReference type="InterPro" id="IPR006675">
    <property type="entry name" value="HDIG_dom"/>
</dbReference>
<dbReference type="InterPro" id="IPR005249">
    <property type="entry name" value="YqeK"/>
</dbReference>
<evidence type="ECO:0000259" key="7">
    <source>
        <dbReference type="PROSITE" id="PS51831"/>
    </source>
</evidence>
<evidence type="ECO:0000256" key="5">
    <source>
        <dbReference type="ARBA" id="ARBA00023004"/>
    </source>
</evidence>
<keyword evidence="3" id="KW-0547">Nucleotide-binding</keyword>
<evidence type="ECO:0000256" key="3">
    <source>
        <dbReference type="ARBA" id="ARBA00022741"/>
    </source>
</evidence>
<accession>A0A9D1FHB3</accession>
<reference evidence="8" key="1">
    <citation type="submission" date="2020-10" db="EMBL/GenBank/DDBJ databases">
        <authorList>
            <person name="Gilroy R."/>
        </authorList>
    </citation>
    <scope>NUCLEOTIDE SEQUENCE</scope>
    <source>
        <strain evidence="8">CHK152-2871</strain>
    </source>
</reference>
<dbReference type="Pfam" id="PF01966">
    <property type="entry name" value="HD"/>
    <property type="match status" value="1"/>
</dbReference>
<name>A0A9D1FHB3_9BACT</name>
<dbReference type="SMART" id="SM00471">
    <property type="entry name" value="HDc"/>
    <property type="match status" value="1"/>
</dbReference>
<proteinExistence type="predicted"/>
<reference evidence="8" key="2">
    <citation type="journal article" date="2021" name="PeerJ">
        <title>Extensive microbial diversity within the chicken gut microbiome revealed by metagenomics and culture.</title>
        <authorList>
            <person name="Gilroy R."/>
            <person name="Ravi A."/>
            <person name="Getino M."/>
            <person name="Pursley I."/>
            <person name="Horton D.L."/>
            <person name="Alikhan N.F."/>
            <person name="Baker D."/>
            <person name="Gharbi K."/>
            <person name="Hall N."/>
            <person name="Watson M."/>
            <person name="Adriaenssens E.M."/>
            <person name="Foster-Nyarko E."/>
            <person name="Jarju S."/>
            <person name="Secka A."/>
            <person name="Antonio M."/>
            <person name="Oren A."/>
            <person name="Chaudhuri R.R."/>
            <person name="La Ragione R."/>
            <person name="Hildebrand F."/>
            <person name="Pallen M.J."/>
        </authorList>
    </citation>
    <scope>NUCLEOTIDE SEQUENCE</scope>
    <source>
        <strain evidence="8">CHK152-2871</strain>
    </source>
</reference>
<dbReference type="GO" id="GO:0000166">
    <property type="term" value="F:nucleotide binding"/>
    <property type="evidence" value="ECO:0007669"/>
    <property type="project" value="UniProtKB-KW"/>
</dbReference>
<feature type="non-terminal residue" evidence="8">
    <location>
        <position position="116"/>
    </location>
</feature>
<sequence>MNTDCIKKTLKESLSEERYNHTLGTADCALKLAKKYGLDEKKAYLAGLLHDCAKCKSNDELLKIIKQELKNIDEGELQNHKTLHAPVGEYFARTMYNIDDSEILNAIRYHTIGRVN</sequence>
<dbReference type="GO" id="GO:0008803">
    <property type="term" value="F:bis(5'-nucleosyl)-tetraphosphatase (symmetrical) activity"/>
    <property type="evidence" value="ECO:0007669"/>
    <property type="project" value="UniProtKB-EC"/>
</dbReference>
<dbReference type="EMBL" id="DVJQ01000018">
    <property type="protein sequence ID" value="HIS73801.1"/>
    <property type="molecule type" value="Genomic_DNA"/>
</dbReference>
<protein>
    <recommendedName>
        <fullName evidence="1">bis(5'-nucleosyl)-tetraphosphatase (symmetrical)</fullName>
        <ecNumber evidence="1">3.6.1.41</ecNumber>
    </recommendedName>
</protein>
<dbReference type="NCBIfam" id="TIGR00277">
    <property type="entry name" value="HDIG"/>
    <property type="match status" value="1"/>
</dbReference>
<dbReference type="PANTHER" id="PTHR35795:SF1">
    <property type="entry name" value="BIS(5'-NUCLEOSYL)-TETRAPHOSPHATASE, SYMMETRICAL"/>
    <property type="match status" value="1"/>
</dbReference>
<dbReference type="NCBIfam" id="TIGR00488">
    <property type="entry name" value="bis(5'-nucleosyl)-tetraphosphatase (symmetrical) YqeK"/>
    <property type="match status" value="1"/>
</dbReference>
<organism evidence="8 9">
    <name type="scientific">Candidatus Galligastranaerophilus intestinavium</name>
    <dbReference type="NCBI Taxonomy" id="2840836"/>
    <lineage>
        <taxon>Bacteria</taxon>
        <taxon>Candidatus Galligastranaerophilus</taxon>
    </lineage>
</organism>
<evidence type="ECO:0000256" key="1">
    <source>
        <dbReference type="ARBA" id="ARBA00012506"/>
    </source>
</evidence>
<dbReference type="Gene3D" id="1.10.3210.10">
    <property type="entry name" value="Hypothetical protein af1432"/>
    <property type="match status" value="1"/>
</dbReference>
<feature type="domain" description="HD" evidence="7">
    <location>
        <begin position="18"/>
        <end position="116"/>
    </location>
</feature>
<evidence type="ECO:0000256" key="2">
    <source>
        <dbReference type="ARBA" id="ARBA00022723"/>
    </source>
</evidence>
<dbReference type="PANTHER" id="PTHR35795">
    <property type="entry name" value="SLR1885 PROTEIN"/>
    <property type="match status" value="1"/>
</dbReference>
<gene>
    <name evidence="8" type="primary">yqeK</name>
    <name evidence="8" type="ORF">IAA86_02125</name>
</gene>
<dbReference type="GO" id="GO:0046872">
    <property type="term" value="F:metal ion binding"/>
    <property type="evidence" value="ECO:0007669"/>
    <property type="project" value="UniProtKB-KW"/>
</dbReference>
<keyword evidence="2" id="KW-0479">Metal-binding</keyword>
<dbReference type="EC" id="3.6.1.41" evidence="1"/>
<dbReference type="InterPro" id="IPR003607">
    <property type="entry name" value="HD/PDEase_dom"/>
</dbReference>
<dbReference type="Proteomes" id="UP000886865">
    <property type="component" value="Unassembled WGS sequence"/>
</dbReference>
<dbReference type="CDD" id="cd00077">
    <property type="entry name" value="HDc"/>
    <property type="match status" value="1"/>
</dbReference>
<dbReference type="SUPFAM" id="SSF109604">
    <property type="entry name" value="HD-domain/PDEase-like"/>
    <property type="match status" value="1"/>
</dbReference>
<keyword evidence="4 8" id="KW-0378">Hydrolase</keyword>
<evidence type="ECO:0000256" key="4">
    <source>
        <dbReference type="ARBA" id="ARBA00022801"/>
    </source>
</evidence>
<evidence type="ECO:0000313" key="8">
    <source>
        <dbReference type="EMBL" id="HIS73801.1"/>
    </source>
</evidence>
<comment type="catalytic activity">
    <reaction evidence="6">
        <text>P(1),P(4)-bis(5'-adenosyl) tetraphosphate + H2O = 2 ADP + 2 H(+)</text>
        <dbReference type="Rhea" id="RHEA:24252"/>
        <dbReference type="ChEBI" id="CHEBI:15377"/>
        <dbReference type="ChEBI" id="CHEBI:15378"/>
        <dbReference type="ChEBI" id="CHEBI:58141"/>
        <dbReference type="ChEBI" id="CHEBI:456216"/>
        <dbReference type="EC" id="3.6.1.41"/>
    </reaction>
</comment>
<comment type="caution">
    <text evidence="8">The sequence shown here is derived from an EMBL/GenBank/DDBJ whole genome shotgun (WGS) entry which is preliminary data.</text>
</comment>
<dbReference type="AlphaFoldDB" id="A0A9D1FHB3"/>
<dbReference type="InterPro" id="IPR006674">
    <property type="entry name" value="HD_domain"/>
</dbReference>
<dbReference type="PROSITE" id="PS51831">
    <property type="entry name" value="HD"/>
    <property type="match status" value="1"/>
</dbReference>
<evidence type="ECO:0000313" key="9">
    <source>
        <dbReference type="Proteomes" id="UP000886865"/>
    </source>
</evidence>
<dbReference type="InterPro" id="IPR051094">
    <property type="entry name" value="Diverse_Catalytic_Enzymes"/>
</dbReference>